<dbReference type="Gene3D" id="3.30.390.50">
    <property type="entry name" value="CO dehydrogenase flavoprotein, C-terminal domain"/>
    <property type="match status" value="1"/>
</dbReference>
<evidence type="ECO:0000256" key="13">
    <source>
        <dbReference type="ARBA" id="ARBA00023140"/>
    </source>
</evidence>
<dbReference type="InterPro" id="IPR037165">
    <property type="entry name" value="AldOxase/xan_DH_Mopterin-bd_sf"/>
</dbReference>
<dbReference type="Pfam" id="PF01315">
    <property type="entry name" value="Ald_Xan_dh_C"/>
    <property type="match status" value="1"/>
</dbReference>
<dbReference type="SUPFAM" id="SSF56003">
    <property type="entry name" value="Molybdenum cofactor-binding domain"/>
    <property type="match status" value="1"/>
</dbReference>
<dbReference type="FunFam" id="3.30.465.10:FF:000013">
    <property type="entry name" value="Aldehyde oxidase"/>
    <property type="match status" value="1"/>
</dbReference>
<reference evidence="19 20" key="1">
    <citation type="journal article" date="2024" name="bioRxiv">
        <title>A reference genome for Trichogramma kaykai: A tiny desert-dwelling parasitoid wasp with competing sex-ratio distorters.</title>
        <authorList>
            <person name="Culotta J."/>
            <person name="Lindsey A.R."/>
        </authorList>
    </citation>
    <scope>NUCLEOTIDE SEQUENCE [LARGE SCALE GENOMIC DNA]</scope>
    <source>
        <strain evidence="19 20">KSX58</strain>
    </source>
</reference>
<sequence length="1284" mass="143123">MGQTESLNSNSSISKKVDKDGSDSIQFTINDVPHIVHKNQTAYVSLNVYIRDVANLKGTKSMCLEGGCGACIVAAQIRNSDIISVNSCLVPVLLCDGWKITTIEGLGNKKSGYHTLQAALAGMNGSQCGYCSPGWVMSMYSVIQNEKIKMEEVENSFASNICRCTGYRPILDAFKSFAVDAPPTSKKIRDIEDMYNVSGCKKCTKKICNNSCEKMEIIDQSSFPRSLELKFHEVIFHKILDIKDIFKIFQKYPKASFILNGGNTGHGVYRTKNIQVCIDINDVQDLHRVVKDEKMLTLGANVSLSTAKSTFEKFMTDKNFSYLKQMAEHIDLVASIPIRNIGTIGGNLMMKNHHNEFPSDIFLIFETAGAKIHILDSPSLKNIITFVEFLKLKMHMKLMYSIELPALDEQYHYKSYKTMPRAQNAHAIINAGFLFKLDHNGQVLEKPNILFGGIKPEFLHASETEQFFIGKHLFNNNDLSNGLKLLYSELEPDYVLPDYKANFRKLLATCLFYKFVLSINSNAINSKLKSGGTLLQRGLSSGKQDFDTDRNIWPVNQPIPKIESLYQTSGEAEYVNDIPIKNNEVFCALTLAEAPGILERIHYQEALDINGVIAFYCAKDVPGKNAYINSVNQYFFLEEDELLFAENEVSYAGQPYGMIVAENQNVALYAASLVKIVYPNGPRQKPMITVHDVIASNDKTRMNCAVDWPAKEPAGTNVKHTFKGFYECGTQYHFTMESQSCVCEPVEDGINIHPATQWMDLIQASVATLLNLPMHSVNVKVRRLGGSYGAKISRSSQIACACALACHKLNRPARMILTIEDNMRALGKRTASFMEYEVSTDDSGKIQQMDVNYWGNVGASFNESHSMLTAHHFYNCYDFSTWSIKGFDVKTNLPGNTWCRAPGSTEGIATVEQIMDRIAKITKQDPINVRIINMNEEDKTALVPMIEELKKTSDYDNRVALVKEYNQNNRWKKKGISMVPMKYPLWIFGQYHSLVSIYARDGTVSITHAGIEMGQGIHTKVAQVAAHILGIDLKMINVKPSISWTTPNSFVTGGSLGSDALGYATLRACKILLERLQPIKDSLGGKPKWGELIMAAHNKNVDLCASFMFNAEQDVKNYPIYGVTVSEVEIDVLTGQHLISRVDILEDAGVSLSPEIDVGQVEGAFVMGIGFWTSEELIYDPETGGLTNYRTWNYKVPGAKDIPVDFRVSFRRNAPNPLGVLSSKTAGEPPLCMSCSIPLAIRQALDSARADAGNSDTWYQLDNQLSTEKILLSSLTKVEDLQLN</sequence>
<evidence type="ECO:0000256" key="12">
    <source>
        <dbReference type="ARBA" id="ARBA00023014"/>
    </source>
</evidence>
<dbReference type="PIRSF" id="PIRSF000127">
    <property type="entry name" value="Xanthine_DH"/>
    <property type="match status" value="1"/>
</dbReference>
<feature type="binding site" evidence="17">
    <location>
        <position position="71"/>
    </location>
    <ligand>
        <name>[2Fe-2S] cluster</name>
        <dbReference type="ChEBI" id="CHEBI:190135"/>
        <label>1</label>
    </ligand>
</feature>
<comment type="caution">
    <text evidence="19">The sequence shown here is derived from an EMBL/GenBank/DDBJ whole genome shotgun (WGS) entry which is preliminary data.</text>
</comment>
<accession>A0ABD2WDU7</accession>
<keyword evidence="11 17" id="KW-0408">Iron</keyword>
<dbReference type="InterPro" id="IPR036856">
    <property type="entry name" value="Ald_Oxase/Xan_DH_a/b_sf"/>
</dbReference>
<evidence type="ECO:0000256" key="5">
    <source>
        <dbReference type="ARBA" id="ARBA00022505"/>
    </source>
</evidence>
<comment type="similarity">
    <text evidence="3">Belongs to the xanthine dehydrogenase family.</text>
</comment>
<evidence type="ECO:0000256" key="6">
    <source>
        <dbReference type="ARBA" id="ARBA00022630"/>
    </source>
</evidence>
<keyword evidence="13" id="KW-0576">Peroxisome</keyword>
<dbReference type="InterPro" id="IPR012675">
    <property type="entry name" value="Beta-grasp_dom_sf"/>
</dbReference>
<comment type="subcellular location">
    <subcellularLocation>
        <location evidence="2">Peroxisome</location>
    </subcellularLocation>
</comment>
<dbReference type="SMART" id="SM01092">
    <property type="entry name" value="CO_deh_flav_C"/>
    <property type="match status" value="1"/>
</dbReference>
<dbReference type="PANTHER" id="PTHR11908:SF132">
    <property type="entry name" value="ALDEHYDE OXIDASE 1-RELATED"/>
    <property type="match status" value="1"/>
</dbReference>
<comment type="subunit">
    <text evidence="4">Homodimer.</text>
</comment>
<comment type="cofactor">
    <cofactor evidence="17">
        <name>Mo-molybdopterin</name>
        <dbReference type="ChEBI" id="CHEBI:71302"/>
    </cofactor>
    <text evidence="17">Binds 1 Mo-molybdopterin (Mo-MPT) cofactor per subunit.</text>
</comment>
<feature type="binding site" evidence="17">
    <location>
        <position position="88"/>
    </location>
    <ligand>
        <name>[2Fe-2S] cluster</name>
        <dbReference type="ChEBI" id="CHEBI:190135"/>
        <label>1</label>
    </ligand>
</feature>
<dbReference type="Pfam" id="PF01799">
    <property type="entry name" value="Fer2_2"/>
    <property type="match status" value="1"/>
</dbReference>
<dbReference type="InterPro" id="IPR016166">
    <property type="entry name" value="FAD-bd_PCMH"/>
</dbReference>
<dbReference type="EMBL" id="JBJJXI010000111">
    <property type="protein sequence ID" value="KAL3391156.1"/>
    <property type="molecule type" value="Genomic_DNA"/>
</dbReference>
<comment type="cofactor">
    <cofactor evidence="14">
        <name>[2Fe-2S] cluster</name>
        <dbReference type="ChEBI" id="CHEBI:190135"/>
    </cofactor>
</comment>
<dbReference type="GO" id="GO:0005777">
    <property type="term" value="C:peroxisome"/>
    <property type="evidence" value="ECO:0007669"/>
    <property type="project" value="UniProtKB-SubCell"/>
</dbReference>
<evidence type="ECO:0000256" key="3">
    <source>
        <dbReference type="ARBA" id="ARBA00006849"/>
    </source>
</evidence>
<dbReference type="InterPro" id="IPR002888">
    <property type="entry name" value="2Fe-2S-bd"/>
</dbReference>
<feature type="binding site" evidence="17">
    <location>
        <position position="1054"/>
    </location>
    <ligand>
        <name>Mo-molybdopterin</name>
        <dbReference type="ChEBI" id="CHEBI:71302"/>
    </ligand>
    <ligandPart>
        <name>Mo</name>
        <dbReference type="ChEBI" id="CHEBI:28685"/>
    </ligandPart>
</feature>
<feature type="domain" description="FAD-binding PCMH-type" evidence="18">
    <location>
        <begin position="227"/>
        <end position="409"/>
    </location>
</feature>
<evidence type="ECO:0000256" key="17">
    <source>
        <dbReference type="PIRSR" id="PIRSR000127-3"/>
    </source>
</evidence>
<keyword evidence="12 17" id="KW-0411">Iron-sulfur</keyword>
<dbReference type="FunFam" id="3.30.365.10:FF:000001">
    <property type="entry name" value="Xanthine dehydrogenase oxidase"/>
    <property type="match status" value="1"/>
</dbReference>
<dbReference type="SMART" id="SM01008">
    <property type="entry name" value="Ald_Xan_dh_C"/>
    <property type="match status" value="1"/>
</dbReference>
<evidence type="ECO:0000256" key="4">
    <source>
        <dbReference type="ARBA" id="ARBA00011738"/>
    </source>
</evidence>
<feature type="binding site" evidence="17">
    <location>
        <position position="131"/>
    </location>
    <ligand>
        <name>[2Fe-2S] cluster</name>
        <dbReference type="ChEBI" id="CHEBI:190135"/>
        <label>2</label>
    </ligand>
</feature>
<dbReference type="Pfam" id="PF03450">
    <property type="entry name" value="CO_deh_flav_C"/>
    <property type="match status" value="1"/>
</dbReference>
<protein>
    <recommendedName>
        <fullName evidence="18">FAD-binding PCMH-type domain-containing protein</fullName>
    </recommendedName>
</protein>
<dbReference type="InterPro" id="IPR000674">
    <property type="entry name" value="Ald_Oxase/Xan_DH_a/b"/>
</dbReference>
<dbReference type="GO" id="GO:0046872">
    <property type="term" value="F:metal ion binding"/>
    <property type="evidence" value="ECO:0007669"/>
    <property type="project" value="UniProtKB-KW"/>
</dbReference>
<dbReference type="FunFam" id="3.30.390.50:FF:000003">
    <property type="entry name" value="Aldehyde oxidase1"/>
    <property type="match status" value="1"/>
</dbReference>
<dbReference type="InterPro" id="IPR016169">
    <property type="entry name" value="FAD-bd_PCMH_sub2"/>
</dbReference>
<dbReference type="GO" id="GO:0016491">
    <property type="term" value="F:oxidoreductase activity"/>
    <property type="evidence" value="ECO:0007669"/>
    <property type="project" value="UniProtKB-KW"/>
</dbReference>
<feature type="binding site" evidence="17">
    <location>
        <position position="757"/>
    </location>
    <ligand>
        <name>Mo-molybdopterin</name>
        <dbReference type="ChEBI" id="CHEBI:71302"/>
    </ligand>
    <ligandPart>
        <name>Mo</name>
        <dbReference type="ChEBI" id="CHEBI:28685"/>
    </ligandPart>
</feature>
<dbReference type="InterPro" id="IPR005107">
    <property type="entry name" value="CO_DH_flav_C"/>
</dbReference>
<dbReference type="SUPFAM" id="SSF54665">
    <property type="entry name" value="CO dehydrogenase molybdoprotein N-domain-like"/>
    <property type="match status" value="1"/>
</dbReference>
<dbReference type="SUPFAM" id="SSF47741">
    <property type="entry name" value="CO dehydrogenase ISP C-domain like"/>
    <property type="match status" value="1"/>
</dbReference>
<keyword evidence="8 17" id="KW-0479">Metal-binding</keyword>
<dbReference type="FunFam" id="3.30.365.10:FF:000002">
    <property type="entry name" value="Xanthine dehydrogenase oxidase"/>
    <property type="match status" value="1"/>
</dbReference>
<evidence type="ECO:0000256" key="7">
    <source>
        <dbReference type="ARBA" id="ARBA00022714"/>
    </source>
</evidence>
<dbReference type="Pfam" id="PF20256">
    <property type="entry name" value="MoCoBD_2"/>
    <property type="match status" value="1"/>
</dbReference>
<dbReference type="InterPro" id="IPR016208">
    <property type="entry name" value="Ald_Oxase/xanthine_DH-like"/>
</dbReference>
<dbReference type="Gene3D" id="1.10.150.120">
    <property type="entry name" value="[2Fe-2S]-binding domain"/>
    <property type="match status" value="1"/>
</dbReference>
<dbReference type="InterPro" id="IPR008274">
    <property type="entry name" value="AldOxase/xan_DH_MoCoBD1"/>
</dbReference>
<keyword evidence="9 16" id="KW-0274">FAD</keyword>
<evidence type="ECO:0000256" key="15">
    <source>
        <dbReference type="PIRSR" id="PIRSR000127-1"/>
    </source>
</evidence>
<dbReference type="Gene3D" id="3.30.465.10">
    <property type="match status" value="1"/>
</dbReference>
<evidence type="ECO:0000256" key="16">
    <source>
        <dbReference type="PIRSR" id="PIRSR000127-2"/>
    </source>
</evidence>
<keyword evidence="6" id="KW-0285">Flavoprotein</keyword>
<feature type="active site" description="Proton acceptor" evidence="15">
    <location>
        <position position="1228"/>
    </location>
</feature>
<evidence type="ECO:0000256" key="9">
    <source>
        <dbReference type="ARBA" id="ARBA00022827"/>
    </source>
</evidence>
<feature type="binding site" evidence="17">
    <location>
        <position position="900"/>
    </location>
    <ligand>
        <name>Mo-molybdopterin</name>
        <dbReference type="ChEBI" id="CHEBI:71302"/>
    </ligand>
    <ligandPart>
        <name>Mo</name>
        <dbReference type="ChEBI" id="CHEBI:28685"/>
    </ligandPart>
</feature>
<evidence type="ECO:0000256" key="10">
    <source>
        <dbReference type="ARBA" id="ARBA00023002"/>
    </source>
</evidence>
<dbReference type="PANTHER" id="PTHR11908">
    <property type="entry name" value="XANTHINE DEHYDROGENASE"/>
    <property type="match status" value="1"/>
</dbReference>
<keyword evidence="20" id="KW-1185">Reference proteome</keyword>
<dbReference type="Pfam" id="PF02738">
    <property type="entry name" value="MoCoBD_1"/>
    <property type="match status" value="1"/>
</dbReference>
<evidence type="ECO:0000313" key="19">
    <source>
        <dbReference type="EMBL" id="KAL3391156.1"/>
    </source>
</evidence>
<keyword evidence="10" id="KW-0560">Oxidoreductase</keyword>
<evidence type="ECO:0000256" key="2">
    <source>
        <dbReference type="ARBA" id="ARBA00004275"/>
    </source>
</evidence>
<organism evidence="19 20">
    <name type="scientific">Trichogramma kaykai</name>
    <dbReference type="NCBI Taxonomy" id="54128"/>
    <lineage>
        <taxon>Eukaryota</taxon>
        <taxon>Metazoa</taxon>
        <taxon>Ecdysozoa</taxon>
        <taxon>Arthropoda</taxon>
        <taxon>Hexapoda</taxon>
        <taxon>Insecta</taxon>
        <taxon>Pterygota</taxon>
        <taxon>Neoptera</taxon>
        <taxon>Endopterygota</taxon>
        <taxon>Hymenoptera</taxon>
        <taxon>Apocrita</taxon>
        <taxon>Proctotrupomorpha</taxon>
        <taxon>Chalcidoidea</taxon>
        <taxon>Trichogrammatidae</taxon>
        <taxon>Trichogramma</taxon>
    </lineage>
</organism>
<feature type="binding site" evidence="16">
    <location>
        <position position="417"/>
    </location>
    <ligand>
        <name>FAD</name>
        <dbReference type="ChEBI" id="CHEBI:57692"/>
    </ligand>
</feature>
<dbReference type="InterPro" id="IPR006058">
    <property type="entry name" value="2Fe2S_fd_BS"/>
</dbReference>
<evidence type="ECO:0000256" key="1">
    <source>
        <dbReference type="ARBA" id="ARBA00001974"/>
    </source>
</evidence>
<name>A0ABD2WDU7_9HYME</name>
<dbReference type="Gene3D" id="3.90.1170.50">
    <property type="entry name" value="Aldehyde oxidase/xanthine dehydrogenase, a/b hammerhead"/>
    <property type="match status" value="1"/>
</dbReference>
<dbReference type="PROSITE" id="PS51387">
    <property type="entry name" value="FAD_PCMH"/>
    <property type="match status" value="1"/>
</dbReference>
<dbReference type="Gene3D" id="3.10.20.30">
    <property type="match status" value="1"/>
</dbReference>
<dbReference type="Pfam" id="PF00941">
    <property type="entry name" value="FAD_binding_5"/>
    <property type="match status" value="1"/>
</dbReference>
<dbReference type="InterPro" id="IPR036683">
    <property type="entry name" value="CO_DH_flav_C_dom_sf"/>
</dbReference>
<dbReference type="GO" id="GO:0051537">
    <property type="term" value="F:2 iron, 2 sulfur cluster binding"/>
    <property type="evidence" value="ECO:0007669"/>
    <property type="project" value="UniProtKB-KW"/>
</dbReference>
<evidence type="ECO:0000256" key="11">
    <source>
        <dbReference type="ARBA" id="ARBA00023004"/>
    </source>
</evidence>
<dbReference type="InterPro" id="IPR046867">
    <property type="entry name" value="AldOxase/xan_DH_MoCoBD2"/>
</dbReference>
<comment type="cofactor">
    <cofactor evidence="17">
        <name>[2Fe-2S] cluster</name>
        <dbReference type="ChEBI" id="CHEBI:190135"/>
    </cofactor>
    <text evidence="17">Binds 2 [2Fe-2S] clusters.</text>
</comment>
<evidence type="ECO:0000259" key="18">
    <source>
        <dbReference type="PROSITE" id="PS51387"/>
    </source>
</evidence>
<evidence type="ECO:0000313" key="20">
    <source>
        <dbReference type="Proteomes" id="UP001627154"/>
    </source>
</evidence>
<dbReference type="InterPro" id="IPR002346">
    <property type="entry name" value="Mopterin_DH_FAD-bd"/>
</dbReference>
<comment type="cofactor">
    <cofactor evidence="1 16">
        <name>FAD</name>
        <dbReference type="ChEBI" id="CHEBI:57692"/>
    </cofactor>
</comment>
<keyword evidence="7 17" id="KW-0001">2Fe-2S</keyword>
<dbReference type="InterPro" id="IPR036318">
    <property type="entry name" value="FAD-bd_PCMH-like_sf"/>
</dbReference>
<dbReference type="SUPFAM" id="SSF54292">
    <property type="entry name" value="2Fe-2S ferredoxin-like"/>
    <property type="match status" value="1"/>
</dbReference>
<dbReference type="Proteomes" id="UP001627154">
    <property type="component" value="Unassembled WGS sequence"/>
</dbReference>
<dbReference type="SUPFAM" id="SSF56176">
    <property type="entry name" value="FAD-binding/transporter-associated domain-like"/>
    <property type="match status" value="1"/>
</dbReference>
<feature type="binding site" evidence="17">
    <location>
        <position position="68"/>
    </location>
    <ligand>
        <name>[2Fe-2S] cluster</name>
        <dbReference type="ChEBI" id="CHEBI:190135"/>
        <label>1</label>
    </ligand>
</feature>
<feature type="binding site" evidence="17">
    <location>
        <position position="164"/>
    </location>
    <ligand>
        <name>[2Fe-2S] cluster</name>
        <dbReference type="ChEBI" id="CHEBI:190135"/>
        <label>2</label>
    </ligand>
</feature>
<proteinExistence type="inferred from homology"/>
<keyword evidence="5 17" id="KW-0500">Molybdenum</keyword>
<evidence type="ECO:0000256" key="8">
    <source>
        <dbReference type="ARBA" id="ARBA00022723"/>
    </source>
</evidence>
<feature type="binding site" evidence="17">
    <location>
        <position position="128"/>
    </location>
    <ligand>
        <name>[2Fe-2S] cluster</name>
        <dbReference type="ChEBI" id="CHEBI:190135"/>
        <label>2</label>
    </ligand>
</feature>
<dbReference type="SUPFAM" id="SSF55447">
    <property type="entry name" value="CO dehydrogenase flavoprotein C-terminal domain-like"/>
    <property type="match status" value="1"/>
</dbReference>
<evidence type="ECO:0000256" key="14">
    <source>
        <dbReference type="ARBA" id="ARBA00034078"/>
    </source>
</evidence>
<feature type="binding site" evidence="17">
    <location>
        <position position="162"/>
    </location>
    <ligand>
        <name>[2Fe-2S] cluster</name>
        <dbReference type="ChEBI" id="CHEBI:190135"/>
        <label>2</label>
    </ligand>
</feature>
<dbReference type="InterPro" id="IPR036884">
    <property type="entry name" value="2Fe-2S-bd_dom_sf"/>
</dbReference>
<dbReference type="InterPro" id="IPR036010">
    <property type="entry name" value="2Fe-2S_ferredoxin-like_sf"/>
</dbReference>
<dbReference type="Gene3D" id="3.30.365.10">
    <property type="entry name" value="Aldehyde oxidase/xanthine dehydrogenase, molybdopterin binding domain"/>
    <property type="match status" value="4"/>
</dbReference>
<gene>
    <name evidence="19" type="ORF">TKK_013913</name>
</gene>
<dbReference type="PROSITE" id="PS00197">
    <property type="entry name" value="2FE2S_FER_1"/>
    <property type="match status" value="1"/>
</dbReference>
<feature type="binding site" evidence="17">
    <location>
        <position position="63"/>
    </location>
    <ligand>
        <name>[2Fe-2S] cluster</name>
        <dbReference type="ChEBI" id="CHEBI:190135"/>
        <label>1</label>
    </ligand>
</feature>